<dbReference type="InterPro" id="IPR015996">
    <property type="entry name" value="UCP028451"/>
</dbReference>
<dbReference type="Proteomes" id="UP000290283">
    <property type="component" value="Unassembled WGS sequence"/>
</dbReference>
<gene>
    <name evidence="1" type="ORF">EQG63_05990</name>
</gene>
<organism evidence="1 2">
    <name type="scientific">Flavobacterium amnicola</name>
    <dbReference type="NCBI Taxonomy" id="2506422"/>
    <lineage>
        <taxon>Bacteria</taxon>
        <taxon>Pseudomonadati</taxon>
        <taxon>Bacteroidota</taxon>
        <taxon>Flavobacteriia</taxon>
        <taxon>Flavobacteriales</taxon>
        <taxon>Flavobacteriaceae</taxon>
        <taxon>Flavobacterium</taxon>
    </lineage>
</organism>
<dbReference type="Pfam" id="PF09365">
    <property type="entry name" value="DUF2461"/>
    <property type="match status" value="1"/>
</dbReference>
<proteinExistence type="predicted"/>
<dbReference type="PANTHER" id="PTHR36452">
    <property type="entry name" value="CHROMOSOME 12, WHOLE GENOME SHOTGUN SEQUENCE"/>
    <property type="match status" value="1"/>
</dbReference>
<evidence type="ECO:0000313" key="1">
    <source>
        <dbReference type="EMBL" id="RXR18992.1"/>
    </source>
</evidence>
<name>A0A4Q1K370_9FLAO</name>
<evidence type="ECO:0000313" key="2">
    <source>
        <dbReference type="Proteomes" id="UP000290283"/>
    </source>
</evidence>
<keyword evidence="2" id="KW-1185">Reference proteome</keyword>
<dbReference type="PANTHER" id="PTHR36452:SF1">
    <property type="entry name" value="DUF2461 DOMAIN-CONTAINING PROTEIN"/>
    <property type="match status" value="1"/>
</dbReference>
<sequence>MISKAALDFLSELAQNNNRDWFNENKKRFEKHQSEIKSFFQEINQELSAKDKLEKMQMHRIYRDIRFSKDKTPYKNNFSVSYDRAKPYLRGGYYLHIQPGASFIGGGFWEPNAEDLKRIRKEFELDDTEIRSITSEANFVKHFGTLQGAELKTAPKDFDKEHQAIDLIRKKQYLVYRRFTDKEVTDSNFKREVLTTFMAMRPFFDYMSEVLGTNLNGEAIY</sequence>
<dbReference type="NCBIfam" id="TIGR02453">
    <property type="entry name" value="TIGR02453 family protein"/>
    <property type="match status" value="1"/>
</dbReference>
<dbReference type="RefSeq" id="WP_129435450.1">
    <property type="nucleotide sequence ID" value="NZ_SBKO01000002.1"/>
</dbReference>
<dbReference type="AlphaFoldDB" id="A0A4Q1K370"/>
<protein>
    <submittedName>
        <fullName evidence="1">DUF2461 domain-containing protein</fullName>
    </submittedName>
</protein>
<reference evidence="2" key="1">
    <citation type="submission" date="2019-01" db="EMBL/GenBank/DDBJ databases">
        <title>Cytophagaceae bacterium strain CAR-16.</title>
        <authorList>
            <person name="Chen W.-M."/>
        </authorList>
    </citation>
    <scope>NUCLEOTIDE SEQUENCE [LARGE SCALE GENOMIC DNA]</scope>
    <source>
        <strain evidence="2">LLJ-11</strain>
    </source>
</reference>
<accession>A0A4Q1K370</accession>
<dbReference type="OrthoDB" id="9794241at2"/>
<comment type="caution">
    <text evidence="1">The sequence shown here is derived from an EMBL/GenBank/DDBJ whole genome shotgun (WGS) entry which is preliminary data.</text>
</comment>
<dbReference type="InterPro" id="IPR012808">
    <property type="entry name" value="CHP02453"/>
</dbReference>
<dbReference type="EMBL" id="SBKO01000002">
    <property type="protein sequence ID" value="RXR18992.1"/>
    <property type="molecule type" value="Genomic_DNA"/>
</dbReference>
<dbReference type="PIRSF" id="PIRSF028451">
    <property type="entry name" value="UCP028451"/>
    <property type="match status" value="1"/>
</dbReference>